<dbReference type="EMBL" id="VFIP01000001">
    <property type="protein sequence ID" value="TWS00827.1"/>
    <property type="molecule type" value="Genomic_DNA"/>
</dbReference>
<dbReference type="GO" id="GO:0009395">
    <property type="term" value="P:phospholipid catabolic process"/>
    <property type="evidence" value="ECO:0007669"/>
    <property type="project" value="TreeGrafter"/>
</dbReference>
<dbReference type="OrthoDB" id="8828485at2"/>
<gene>
    <name evidence="7" type="ORF">FJD37_00970</name>
</gene>
<sequence>MSYPYSPESFKFDPNQPINLTMDWFANTSYYPPRAGVLTEPLVNGQAAFGAVHDAIENARHSVDIITWGFDPAMRLKRPGGLRVGDLLAAKGKQGLTVRVLVWRNVLADFVEKTLPGIGLGGSGGTALGSGIMNGTAADNEVFRLDKRRTQNLQKIGLLGQDLLLAEYLRKNKSPSYDPVFVAKAALRLKEWQDENAEINRLAEEQESAQGYNKISGSGGTQHDPWGQIYTRDWFKNVNSSRMNNVEFRTRDFDSTTETVMNDEQSSIVRGRFAILRDLLNAEGISDLSIGQMVLLTQFASHHQKMVLVDYGTPQAIGFVMGHNLHRNYWDTDAHLFDDLKAGRDKGFGPWQDISMKVTGPVLVDLSHNFAQAWDLENPWYTRWFADTSLRKERDALTIPDVVTTTAHSVAQVCRTQPQYGEKSILEHYIKAIGNARDYVYMENQYFRYSDFAKRLSTIAKTRKNRGAKGDIYLFVVTNTPDSKTASGTTYEMLQALGQEQLMPQVQRDLAQGLTEHLEDLEHLKNTPPFQPYQLPAHQEKIQKLQAKVDALLEQGITPEVGERLDGLTPEQIAELAAKTDADKKPYELREIPGLKIIIATLATSDPAPGSAPPLPMSAETEVQLNAPVTKARYKNIYVHSKLLLVDDVYTLLSSANINIRSMHSDSELGIAHPHPVLAKSLREKLWGMHAGEVKTTTAQNFTIWSDQMHENWKARIKGTALHSHLQRFWDITTPYSPAFTVD</sequence>
<organism evidence="7 8">
    <name type="scientific">Pseudomonas saxonica</name>
    <dbReference type="NCBI Taxonomy" id="2600598"/>
    <lineage>
        <taxon>Bacteria</taxon>
        <taxon>Pseudomonadati</taxon>
        <taxon>Pseudomonadota</taxon>
        <taxon>Gammaproteobacteria</taxon>
        <taxon>Pseudomonadales</taxon>
        <taxon>Pseudomonadaceae</taxon>
        <taxon>Pseudomonas</taxon>
    </lineage>
</organism>
<dbReference type="SUPFAM" id="SSF56024">
    <property type="entry name" value="Phospholipase D/nuclease"/>
    <property type="match status" value="2"/>
</dbReference>
<dbReference type="GO" id="GO:0004630">
    <property type="term" value="F:phospholipase D activity"/>
    <property type="evidence" value="ECO:0007669"/>
    <property type="project" value="UniProtKB-EC"/>
</dbReference>
<dbReference type="InterPro" id="IPR001736">
    <property type="entry name" value="PLipase_D/transphosphatidylase"/>
</dbReference>
<reference evidence="7 8" key="1">
    <citation type="submission" date="2019-06" db="EMBL/GenBank/DDBJ databases">
        <title>Pseudomonas bimorpha sp. nov. isolated from bovine raw milk and skim milk concentrate.</title>
        <authorList>
            <person name="Hofmann K."/>
            <person name="Huptas C."/>
            <person name="Doll E."/>
            <person name="Scherer S."/>
            <person name="Wenning M."/>
        </authorList>
    </citation>
    <scope>NUCLEOTIDE SEQUENCE [LARGE SCALE GENOMIC DNA]</scope>
    <source>
        <strain evidence="7 8">DSM 108990</strain>
    </source>
</reference>
<dbReference type="SMART" id="SM00155">
    <property type="entry name" value="PLDc"/>
    <property type="match status" value="2"/>
</dbReference>
<feature type="coiled-coil region" evidence="5">
    <location>
        <begin position="182"/>
        <end position="209"/>
    </location>
</feature>
<dbReference type="PROSITE" id="PS50035">
    <property type="entry name" value="PLD"/>
    <property type="match status" value="1"/>
</dbReference>
<evidence type="ECO:0000256" key="1">
    <source>
        <dbReference type="ARBA" id="ARBA00000798"/>
    </source>
</evidence>
<evidence type="ECO:0000256" key="5">
    <source>
        <dbReference type="SAM" id="Coils"/>
    </source>
</evidence>
<dbReference type="Proteomes" id="UP000317901">
    <property type="component" value="Unassembled WGS sequence"/>
</dbReference>
<comment type="catalytic activity">
    <reaction evidence="1">
        <text>a 1,2-diacyl-sn-glycero-3-phosphocholine + H2O = a 1,2-diacyl-sn-glycero-3-phosphate + choline + H(+)</text>
        <dbReference type="Rhea" id="RHEA:14445"/>
        <dbReference type="ChEBI" id="CHEBI:15354"/>
        <dbReference type="ChEBI" id="CHEBI:15377"/>
        <dbReference type="ChEBI" id="CHEBI:15378"/>
        <dbReference type="ChEBI" id="CHEBI:57643"/>
        <dbReference type="ChEBI" id="CHEBI:58608"/>
        <dbReference type="EC" id="3.1.4.4"/>
    </reaction>
</comment>
<protein>
    <recommendedName>
        <fullName evidence="6">PLD phosphodiesterase domain-containing protein</fullName>
    </recommendedName>
</protein>
<name>A0A5C5Q4Y7_9PSED</name>
<evidence type="ECO:0000256" key="3">
    <source>
        <dbReference type="ARBA" id="ARBA00022801"/>
    </source>
</evidence>
<dbReference type="AlphaFoldDB" id="A0A5C5Q4Y7"/>
<dbReference type="Gene3D" id="3.30.870.10">
    <property type="entry name" value="Endonuclease Chain A"/>
    <property type="match status" value="3"/>
</dbReference>
<comment type="caution">
    <text evidence="7">The sequence shown here is derived from an EMBL/GenBank/DDBJ whole genome shotgun (WGS) entry which is preliminary data.</text>
</comment>
<evidence type="ECO:0000259" key="6">
    <source>
        <dbReference type="PROSITE" id="PS50035"/>
    </source>
</evidence>
<evidence type="ECO:0000256" key="4">
    <source>
        <dbReference type="ARBA" id="ARBA00023098"/>
    </source>
</evidence>
<keyword evidence="3" id="KW-0378">Hydrolase</keyword>
<evidence type="ECO:0000313" key="8">
    <source>
        <dbReference type="Proteomes" id="UP000317901"/>
    </source>
</evidence>
<dbReference type="PANTHER" id="PTHR18896:SF76">
    <property type="entry name" value="PHOSPHOLIPASE"/>
    <property type="match status" value="1"/>
</dbReference>
<dbReference type="InterPro" id="IPR015679">
    <property type="entry name" value="PLipase_D_fam"/>
</dbReference>
<keyword evidence="5" id="KW-0175">Coiled coil</keyword>
<dbReference type="RefSeq" id="WP_146424592.1">
    <property type="nucleotide sequence ID" value="NZ_CP142033.1"/>
</dbReference>
<keyword evidence="4" id="KW-0443">Lipid metabolism</keyword>
<feature type="domain" description="PLD phosphodiesterase" evidence="6">
    <location>
        <begin position="635"/>
        <end position="662"/>
    </location>
</feature>
<evidence type="ECO:0000313" key="7">
    <source>
        <dbReference type="EMBL" id="TWS00827.1"/>
    </source>
</evidence>
<dbReference type="PANTHER" id="PTHR18896">
    <property type="entry name" value="PHOSPHOLIPASE D"/>
    <property type="match status" value="1"/>
</dbReference>
<proteinExistence type="predicted"/>
<keyword evidence="2" id="KW-0677">Repeat</keyword>
<accession>A0A5C5Q4Y7</accession>
<evidence type="ECO:0000256" key="2">
    <source>
        <dbReference type="ARBA" id="ARBA00022737"/>
    </source>
</evidence>